<keyword evidence="7" id="KW-0406">Ion transport</keyword>
<evidence type="ECO:0000256" key="8">
    <source>
        <dbReference type="ARBA" id="ARBA00023077"/>
    </source>
</evidence>
<name>B1ZS09_OPITP</name>
<comment type="subcellular location">
    <subcellularLocation>
        <location evidence="1 11">Cell outer membrane</location>
        <topology evidence="1 11">Multi-pass membrane protein</topology>
    </subcellularLocation>
</comment>
<dbReference type="eggNOG" id="COG4773">
    <property type="taxonomic scope" value="Bacteria"/>
</dbReference>
<evidence type="ECO:0000256" key="7">
    <source>
        <dbReference type="ARBA" id="ARBA00023065"/>
    </source>
</evidence>
<organism evidence="14 15">
    <name type="scientific">Opitutus terrae (strain DSM 11246 / JCM 15787 / PB90-1)</name>
    <dbReference type="NCBI Taxonomy" id="452637"/>
    <lineage>
        <taxon>Bacteria</taxon>
        <taxon>Pseudomonadati</taxon>
        <taxon>Verrucomicrobiota</taxon>
        <taxon>Opitutia</taxon>
        <taxon>Opitutales</taxon>
        <taxon>Opitutaceae</taxon>
        <taxon>Opitutus</taxon>
    </lineage>
</organism>
<keyword evidence="3 11" id="KW-1134">Transmembrane beta strand</keyword>
<dbReference type="EMBL" id="CP001032">
    <property type="protein sequence ID" value="ACB74685.1"/>
    <property type="molecule type" value="Genomic_DNA"/>
</dbReference>
<evidence type="ECO:0000259" key="13">
    <source>
        <dbReference type="Pfam" id="PF00593"/>
    </source>
</evidence>
<dbReference type="PANTHER" id="PTHR32552:SF81">
    <property type="entry name" value="TONB-DEPENDENT OUTER MEMBRANE RECEPTOR"/>
    <property type="match status" value="1"/>
</dbReference>
<dbReference type="Gene3D" id="2.40.170.20">
    <property type="entry name" value="TonB-dependent receptor, beta-barrel domain"/>
    <property type="match status" value="1"/>
</dbReference>
<keyword evidence="15" id="KW-1185">Reference proteome</keyword>
<keyword evidence="5 11" id="KW-0812">Transmembrane</keyword>
<dbReference type="InterPro" id="IPR000531">
    <property type="entry name" value="Beta-barrel_TonB"/>
</dbReference>
<dbReference type="PROSITE" id="PS52016">
    <property type="entry name" value="TONB_DEPENDENT_REC_3"/>
    <property type="match status" value="1"/>
</dbReference>
<dbReference type="InterPro" id="IPR039426">
    <property type="entry name" value="TonB-dep_rcpt-like"/>
</dbReference>
<reference evidence="14 15" key="1">
    <citation type="journal article" date="2011" name="J. Bacteriol.">
        <title>Genome sequence of the verrucomicrobium Opitutus terrae PB90-1, an abundant inhabitant of rice paddy soil ecosystems.</title>
        <authorList>
            <person name="van Passel M.W."/>
            <person name="Kant R."/>
            <person name="Palva A."/>
            <person name="Copeland A."/>
            <person name="Lucas S."/>
            <person name="Lapidus A."/>
            <person name="Glavina del Rio T."/>
            <person name="Pitluck S."/>
            <person name="Goltsman E."/>
            <person name="Clum A."/>
            <person name="Sun H."/>
            <person name="Schmutz J."/>
            <person name="Larimer F.W."/>
            <person name="Land M.L."/>
            <person name="Hauser L."/>
            <person name="Kyrpides N."/>
            <person name="Mikhailova N."/>
            <person name="Richardson P.P."/>
            <person name="Janssen P.H."/>
            <person name="de Vos W.M."/>
            <person name="Smidt H."/>
        </authorList>
    </citation>
    <scope>NUCLEOTIDE SEQUENCE [LARGE SCALE GENOMIC DNA]</scope>
    <source>
        <strain evidence="15">DSM 11246 / JCM 15787 / PB90-1</strain>
    </source>
</reference>
<evidence type="ECO:0000256" key="3">
    <source>
        <dbReference type="ARBA" id="ARBA00022452"/>
    </source>
</evidence>
<evidence type="ECO:0000313" key="15">
    <source>
        <dbReference type="Proteomes" id="UP000007013"/>
    </source>
</evidence>
<evidence type="ECO:0000256" key="9">
    <source>
        <dbReference type="ARBA" id="ARBA00023136"/>
    </source>
</evidence>
<dbReference type="AlphaFoldDB" id="B1ZS09"/>
<dbReference type="Proteomes" id="UP000007013">
    <property type="component" value="Chromosome"/>
</dbReference>
<dbReference type="KEGG" id="ote:Oter_1400"/>
<evidence type="ECO:0000256" key="2">
    <source>
        <dbReference type="ARBA" id="ARBA00022448"/>
    </source>
</evidence>
<evidence type="ECO:0000256" key="10">
    <source>
        <dbReference type="ARBA" id="ARBA00023237"/>
    </source>
</evidence>
<evidence type="ECO:0000256" key="5">
    <source>
        <dbReference type="ARBA" id="ARBA00022692"/>
    </source>
</evidence>
<evidence type="ECO:0000256" key="11">
    <source>
        <dbReference type="PROSITE-ProRule" id="PRU01360"/>
    </source>
</evidence>
<dbReference type="OrthoDB" id="179945at2"/>
<dbReference type="Pfam" id="PF00593">
    <property type="entry name" value="TonB_dep_Rec_b-barrel"/>
    <property type="match status" value="1"/>
</dbReference>
<dbReference type="GO" id="GO:0009279">
    <property type="term" value="C:cell outer membrane"/>
    <property type="evidence" value="ECO:0007669"/>
    <property type="project" value="UniProtKB-SubCell"/>
</dbReference>
<dbReference type="STRING" id="452637.Oter_1400"/>
<feature type="chain" id="PRO_5002774500" evidence="12">
    <location>
        <begin position="24"/>
        <end position="678"/>
    </location>
</feature>
<keyword evidence="9 11" id="KW-0472">Membrane</keyword>
<keyword evidence="10 11" id="KW-0998">Cell outer membrane</keyword>
<keyword evidence="8" id="KW-0798">TonB box</keyword>
<gene>
    <name evidence="14" type="ordered locus">Oter_1400</name>
</gene>
<evidence type="ECO:0000313" key="14">
    <source>
        <dbReference type="EMBL" id="ACB74685.1"/>
    </source>
</evidence>
<accession>B1ZS09</accession>
<evidence type="ECO:0000256" key="1">
    <source>
        <dbReference type="ARBA" id="ARBA00004571"/>
    </source>
</evidence>
<dbReference type="HOGENOM" id="CLU_008287_15_2_0"/>
<keyword evidence="14" id="KW-0675">Receptor</keyword>
<dbReference type="SUPFAM" id="SSF56935">
    <property type="entry name" value="Porins"/>
    <property type="match status" value="1"/>
</dbReference>
<keyword evidence="6" id="KW-0408">Iron</keyword>
<feature type="domain" description="TonB-dependent receptor-like beta-barrel" evidence="13">
    <location>
        <begin position="244"/>
        <end position="646"/>
    </location>
</feature>
<proteinExistence type="inferred from homology"/>
<dbReference type="InterPro" id="IPR036942">
    <property type="entry name" value="Beta-barrel_TonB_sf"/>
</dbReference>
<keyword evidence="2 11" id="KW-0813">Transport</keyword>
<dbReference type="PANTHER" id="PTHR32552">
    <property type="entry name" value="FERRICHROME IRON RECEPTOR-RELATED"/>
    <property type="match status" value="1"/>
</dbReference>
<comment type="similarity">
    <text evidence="11">Belongs to the TonB-dependent receptor family.</text>
</comment>
<sequence length="678" mass="72952">MSRAFRLDLLLLSCLACAFAARAQTAPAAEPVVRGEPLIVRERLLTGSPATVSRIELNDTPQLQVSTAQIADRTANFFVADNGARSFTDIFSLRGLTNTPIFGDPAVSVYLDDLPLGSGFTFPSALAGFARAELHRGPSQNTVFGRAGSAGVLTFSTPAPTAVATGEVRASFGNYRSRSASAEVSSASGGAADAYVGAGWAARDGYLTNTRLNRDVDDQNALSGLARFRYRPTETAELTLLLTTFRARDGVQPLVPLGGPLDTVNRSAEGETDVDAYNASLKAAFATALGELTAVTSFSSWELGPYSNTLDFGFAELSNAVNQEQRAWSEELKLRSDERSELRWQAGAFFSDGKTQGTFLRAFGPFVYENSTYRVDTRSIAAFGEATMDVTPAFSVTAGVRVEDVRKDFARTQFVPALYSFGREHESTALLPKLAARYVVDGATSVFASIGGGYKPGGFSAFTSNAALASFGPERTKAFEAGVTHALADRTLSVTARVFWYDISGYQIERSFATNAQTDDYLVRNAPHARSLGGELELAWRPLSGLVIAADLGATDVELREFRDPFSGVRYDGRRAPAVPTHDLSLRASYEHRSGFFVGADYSAVGRTYYTEGEELMFAQRSYALVSAQLGYATGRYRVTVFGANLTDEEYYTAITPGTGHATPGAPRTWGVAIGLKW</sequence>
<evidence type="ECO:0000256" key="4">
    <source>
        <dbReference type="ARBA" id="ARBA00022496"/>
    </source>
</evidence>
<feature type="signal peptide" evidence="12">
    <location>
        <begin position="1"/>
        <end position="23"/>
    </location>
</feature>
<evidence type="ECO:0000256" key="12">
    <source>
        <dbReference type="SAM" id="SignalP"/>
    </source>
</evidence>
<keyword evidence="4" id="KW-0410">Iron transport</keyword>
<dbReference type="RefSeq" id="WP_012374223.1">
    <property type="nucleotide sequence ID" value="NC_010571.1"/>
</dbReference>
<protein>
    <submittedName>
        <fullName evidence="14">TonB-dependent receptor</fullName>
    </submittedName>
</protein>
<dbReference type="GO" id="GO:0006826">
    <property type="term" value="P:iron ion transport"/>
    <property type="evidence" value="ECO:0007669"/>
    <property type="project" value="UniProtKB-KW"/>
</dbReference>
<keyword evidence="12" id="KW-0732">Signal</keyword>
<evidence type="ECO:0000256" key="6">
    <source>
        <dbReference type="ARBA" id="ARBA00023004"/>
    </source>
</evidence>